<keyword evidence="3" id="KW-1185">Reference proteome</keyword>
<comment type="caution">
    <text evidence="2">The sequence shown here is derived from an EMBL/GenBank/DDBJ whole genome shotgun (WGS) entry which is preliminary data.</text>
</comment>
<protein>
    <recommendedName>
        <fullName evidence="4">DNA-directed DNA polymerase family A palm domain-containing protein</fullName>
    </recommendedName>
</protein>
<name>A0A3M9MAL3_9BACT</name>
<dbReference type="OrthoDB" id="631303at2"/>
<dbReference type="AlphaFoldDB" id="A0A3M9MAL3"/>
<sequence>MRKKTARISQKNKTGKGDKERLSTRDKLVNKYYSTLMAAERVADKDYFFKMDDKAGRVHTSLSNLKKELRNFLTYDGKRLVEVDIKNSQPFFSLALFNKAFFSSEGKMRRKNLDTNSISYSNNIMEYLQRVDTISFKGMSLQHVFQHTLYEGLHQTSSLVMVYSMIEEIVSKDISHYREIVLEGIYEHLLVKYIENTGRVDMDRNDMKKVMFTILFSMNEEGGKTDESFKDMKIRQQREMAKDTFRSCFPKVMEVFEFFKEDNYRLLACLLQSIEAHVVLDKICGRIKRERPGTPIFTLHDSIMTTVGNETYLKQIIKEECLKHIGVKPSLDVNLLHPDNLIMPQRLAA</sequence>
<dbReference type="RefSeq" id="WP_123128966.1">
    <property type="nucleotide sequence ID" value="NZ_RJJD01000021.1"/>
</dbReference>
<dbReference type="Proteomes" id="UP000272117">
    <property type="component" value="Unassembled WGS sequence"/>
</dbReference>
<feature type="region of interest" description="Disordered" evidence="1">
    <location>
        <begin position="1"/>
        <end position="21"/>
    </location>
</feature>
<evidence type="ECO:0000313" key="2">
    <source>
        <dbReference type="EMBL" id="RNI22609.1"/>
    </source>
</evidence>
<evidence type="ECO:0000313" key="3">
    <source>
        <dbReference type="Proteomes" id="UP000272117"/>
    </source>
</evidence>
<evidence type="ECO:0008006" key="4">
    <source>
        <dbReference type="Google" id="ProtNLM"/>
    </source>
</evidence>
<evidence type="ECO:0000256" key="1">
    <source>
        <dbReference type="SAM" id="MobiDB-lite"/>
    </source>
</evidence>
<gene>
    <name evidence="2" type="ORF">EFB08_21170</name>
</gene>
<proteinExistence type="predicted"/>
<accession>A0A3M9MAL3</accession>
<organism evidence="2 3">
    <name type="scientific">Rufibacter latericius</name>
    <dbReference type="NCBI Taxonomy" id="2487040"/>
    <lineage>
        <taxon>Bacteria</taxon>
        <taxon>Pseudomonadati</taxon>
        <taxon>Bacteroidota</taxon>
        <taxon>Cytophagia</taxon>
        <taxon>Cytophagales</taxon>
        <taxon>Hymenobacteraceae</taxon>
        <taxon>Rufibacter</taxon>
    </lineage>
</organism>
<dbReference type="EMBL" id="RJJD01000021">
    <property type="protein sequence ID" value="RNI22609.1"/>
    <property type="molecule type" value="Genomic_DNA"/>
</dbReference>
<reference evidence="2 3" key="1">
    <citation type="submission" date="2018-11" db="EMBL/GenBank/DDBJ databases">
        <title>Rufibacter latericius sp. nov., isolated from water in Baiyang Lake.</title>
        <authorList>
            <person name="Yang Y."/>
        </authorList>
    </citation>
    <scope>NUCLEOTIDE SEQUENCE [LARGE SCALE GENOMIC DNA]</scope>
    <source>
        <strain evidence="2 3">R-22-1c-1</strain>
    </source>
</reference>